<reference evidence="1 2" key="1">
    <citation type="submission" date="2024-05" db="EMBL/GenBank/DDBJ databases">
        <authorList>
            <person name="Wallberg A."/>
        </authorList>
    </citation>
    <scope>NUCLEOTIDE SEQUENCE [LARGE SCALE GENOMIC DNA]</scope>
</reference>
<keyword evidence="2" id="KW-1185">Reference proteome</keyword>
<evidence type="ECO:0008006" key="3">
    <source>
        <dbReference type="Google" id="ProtNLM"/>
    </source>
</evidence>
<sequence length="143" mass="16267">ELKVKEIRLDDGQFTNNCKEGNPTWRVTTNESFYISQGHNKVELHLFSWEDFLPTFAIGDMTLYLTWTDFGIRCVMTGERIPSHEYLPANQEFFITFDIKKSTISVRSGSVELPLSSTTGSPSLDLTTLSSMGEFLLIHSIHN</sequence>
<gene>
    <name evidence="1" type="ORF">MNOR_LOCUS37280</name>
</gene>
<feature type="non-terminal residue" evidence="1">
    <location>
        <position position="143"/>
    </location>
</feature>
<dbReference type="EMBL" id="CAXKWB010073807">
    <property type="protein sequence ID" value="CAL4197558.1"/>
    <property type="molecule type" value="Genomic_DNA"/>
</dbReference>
<dbReference type="Proteomes" id="UP001497623">
    <property type="component" value="Unassembled WGS sequence"/>
</dbReference>
<comment type="caution">
    <text evidence="1">The sequence shown here is derived from an EMBL/GenBank/DDBJ whole genome shotgun (WGS) entry which is preliminary data.</text>
</comment>
<feature type="non-terminal residue" evidence="1">
    <location>
        <position position="1"/>
    </location>
</feature>
<evidence type="ECO:0000313" key="1">
    <source>
        <dbReference type="EMBL" id="CAL4197558.1"/>
    </source>
</evidence>
<proteinExistence type="predicted"/>
<dbReference type="AlphaFoldDB" id="A0AAV2SGF1"/>
<accession>A0AAV2SGF1</accession>
<organism evidence="1 2">
    <name type="scientific">Meganyctiphanes norvegica</name>
    <name type="common">Northern krill</name>
    <name type="synonym">Thysanopoda norvegica</name>
    <dbReference type="NCBI Taxonomy" id="48144"/>
    <lineage>
        <taxon>Eukaryota</taxon>
        <taxon>Metazoa</taxon>
        <taxon>Ecdysozoa</taxon>
        <taxon>Arthropoda</taxon>
        <taxon>Crustacea</taxon>
        <taxon>Multicrustacea</taxon>
        <taxon>Malacostraca</taxon>
        <taxon>Eumalacostraca</taxon>
        <taxon>Eucarida</taxon>
        <taxon>Euphausiacea</taxon>
        <taxon>Euphausiidae</taxon>
        <taxon>Meganyctiphanes</taxon>
    </lineage>
</organism>
<evidence type="ECO:0000313" key="2">
    <source>
        <dbReference type="Proteomes" id="UP001497623"/>
    </source>
</evidence>
<protein>
    <recommendedName>
        <fullName evidence="3">Galectin</fullName>
    </recommendedName>
</protein>
<name>A0AAV2SGF1_MEGNR</name>